<feature type="compositionally biased region" description="Low complexity" evidence="7">
    <location>
        <begin position="1407"/>
        <end position="1417"/>
    </location>
</feature>
<evidence type="ECO:0000313" key="10">
    <source>
        <dbReference type="Proteomes" id="UP000256970"/>
    </source>
</evidence>
<feature type="domain" description="BP28 C-terminal" evidence="8">
    <location>
        <begin position="2226"/>
        <end position="2440"/>
    </location>
</feature>
<dbReference type="SMART" id="SM01036">
    <property type="entry name" value="BP28CT"/>
    <property type="match status" value="1"/>
</dbReference>
<evidence type="ECO:0000256" key="4">
    <source>
        <dbReference type="ARBA" id="ARBA00022552"/>
    </source>
</evidence>
<feature type="region of interest" description="Disordered" evidence="7">
    <location>
        <begin position="826"/>
        <end position="858"/>
    </location>
</feature>
<evidence type="ECO:0000313" key="9">
    <source>
        <dbReference type="EMBL" id="SZX71836.1"/>
    </source>
</evidence>
<feature type="compositionally biased region" description="Basic residues" evidence="7">
    <location>
        <begin position="837"/>
        <end position="846"/>
    </location>
</feature>
<dbReference type="PANTHER" id="PTHR13457:SF1">
    <property type="entry name" value="HEAT REPEAT-CONTAINING PROTEIN 1"/>
    <property type="match status" value="1"/>
</dbReference>
<evidence type="ECO:0000256" key="2">
    <source>
        <dbReference type="ARBA" id="ARBA00010559"/>
    </source>
</evidence>
<dbReference type="SUPFAM" id="SSF48371">
    <property type="entry name" value="ARM repeat"/>
    <property type="match status" value="1"/>
</dbReference>
<proteinExistence type="inferred from homology"/>
<reference evidence="9 10" key="1">
    <citation type="submission" date="2016-10" db="EMBL/GenBank/DDBJ databases">
        <authorList>
            <person name="Cai Z."/>
        </authorList>
    </citation>
    <scope>NUCLEOTIDE SEQUENCE [LARGE SCALE GENOMIC DNA]</scope>
</reference>
<dbReference type="InterPro" id="IPR022125">
    <property type="entry name" value="U3snoRNP10_N"/>
</dbReference>
<feature type="region of interest" description="Disordered" evidence="7">
    <location>
        <begin position="2383"/>
        <end position="2403"/>
    </location>
</feature>
<dbReference type="GO" id="GO:0000462">
    <property type="term" value="P:maturation of SSU-rRNA from tricistronic rRNA transcript (SSU-rRNA, 5.8S rRNA, LSU-rRNA)"/>
    <property type="evidence" value="ECO:0007669"/>
    <property type="project" value="TreeGrafter"/>
</dbReference>
<keyword evidence="5" id="KW-0539">Nucleus</keyword>
<feature type="region of interest" description="Disordered" evidence="7">
    <location>
        <begin position="1128"/>
        <end position="1149"/>
    </location>
</feature>
<dbReference type="STRING" id="3088.A0A383W599"/>
<keyword evidence="6" id="KW-0687">Ribonucleoprotein</keyword>
<dbReference type="GO" id="GO:0032040">
    <property type="term" value="C:small-subunit processome"/>
    <property type="evidence" value="ECO:0007669"/>
    <property type="project" value="TreeGrafter"/>
</dbReference>
<keyword evidence="4" id="KW-0698">rRNA processing</keyword>
<keyword evidence="3" id="KW-0690">Ribosome biogenesis</keyword>
<comment type="subcellular location">
    <subcellularLocation>
        <location evidence="1">Nucleus</location>
        <location evidence="1">Nucleolus</location>
    </subcellularLocation>
</comment>
<evidence type="ECO:0000256" key="5">
    <source>
        <dbReference type="ARBA" id="ARBA00023242"/>
    </source>
</evidence>
<comment type="similarity">
    <text evidence="2">Belongs to the HEATR1/UTP10 family.</text>
</comment>
<feature type="compositionally biased region" description="Acidic residues" evidence="7">
    <location>
        <begin position="2070"/>
        <end position="2080"/>
    </location>
</feature>
<evidence type="ECO:0000256" key="7">
    <source>
        <dbReference type="SAM" id="MobiDB-lite"/>
    </source>
</evidence>
<dbReference type="Pfam" id="PF12397">
    <property type="entry name" value="U3snoRNP10"/>
    <property type="match status" value="1"/>
</dbReference>
<feature type="region of interest" description="Disordered" evidence="7">
    <location>
        <begin position="1704"/>
        <end position="1724"/>
    </location>
</feature>
<dbReference type="EMBL" id="FNXT01001081">
    <property type="protein sequence ID" value="SZX71836.1"/>
    <property type="molecule type" value="Genomic_DNA"/>
</dbReference>
<dbReference type="Proteomes" id="UP000256970">
    <property type="component" value="Unassembled WGS sequence"/>
</dbReference>
<evidence type="ECO:0000256" key="1">
    <source>
        <dbReference type="ARBA" id="ARBA00004604"/>
    </source>
</evidence>
<dbReference type="InterPro" id="IPR040191">
    <property type="entry name" value="UTP10"/>
</dbReference>
<organism evidence="9 10">
    <name type="scientific">Tetradesmus obliquus</name>
    <name type="common">Green alga</name>
    <name type="synonym">Acutodesmus obliquus</name>
    <dbReference type="NCBI Taxonomy" id="3088"/>
    <lineage>
        <taxon>Eukaryota</taxon>
        <taxon>Viridiplantae</taxon>
        <taxon>Chlorophyta</taxon>
        <taxon>core chlorophytes</taxon>
        <taxon>Chlorophyceae</taxon>
        <taxon>CS clade</taxon>
        <taxon>Sphaeropleales</taxon>
        <taxon>Scenedesmaceae</taxon>
        <taxon>Tetradesmus</taxon>
    </lineage>
</organism>
<feature type="region of interest" description="Disordered" evidence="7">
    <location>
        <begin position="2062"/>
        <end position="2101"/>
    </location>
</feature>
<keyword evidence="10" id="KW-1185">Reference proteome</keyword>
<dbReference type="GO" id="GO:0034455">
    <property type="term" value="C:t-UTP complex"/>
    <property type="evidence" value="ECO:0007669"/>
    <property type="project" value="TreeGrafter"/>
</dbReference>
<feature type="compositionally biased region" description="Low complexity" evidence="7">
    <location>
        <begin position="1128"/>
        <end position="1140"/>
    </location>
</feature>
<feature type="compositionally biased region" description="Low complexity" evidence="7">
    <location>
        <begin position="1425"/>
        <end position="1434"/>
    </location>
</feature>
<sequence>MASTLAQQLAHLSAAKGPQEKYVKGKASLLFDYQKAADVSAETLLGIAQQGLEALCKSDKRFAPFPESLFSRASLTISRDQLTKEENTQLNTNLRAFLHVLTNHFLAPAAFQALEYCIRRYQVHVYNVPELLVCCLPYHATPEFARLVGLLQLKGSAWEWLGPCQQSGAPPPRELLVRRCVNDQAMLREVCRGAEALGQPGFVSKTFLSFYAVLLCEVLAAAPHVTEALLTALLPFLVAGLKEGAARDYRAATLMVLTQLLSRAQLSKDFLAVVVVEVIRGASDLGSATALMLLAHMAASQPHLTALPPRSLLVSGFEAVVLLWPFAAVFWLVSGVTAIPASQPHLTALPPRSLLLMAEQCEEPGQHLADLQARSANLTPLLKLLLPSLAAALPQHPQLQQLLSGLLHQVVLDPADVQAAAQQLLLAGAGAEADKQQHLQQALRVFDLRYPEQLDAAINAALQQAAAAGSSDVADAAAAAAAGKKGAKQKKSKQPHAADADSLFEFVQQCFSGSRHEVVPASQQQQQALTLSLAVSAPASEMRIMALQKLDAICAAGNASESTQQLLRSSLVSCLRDDSLAVAGTAAAAAGLAGVPAEQLLPALQYLLSRAADAIAAGSAADGSSSTGGKAVLKAAKAALAAVAAVGQRAEAADAGDSSDASGAVQQQAAALLLEYALGDKRLKKLARTAVVECCSASWHPLLQALAAAPNVAAALAASGAGEAAEAAAAAPATSDSKRRKKAATAAADAAPAAVDGKHAAAVALNRAVVQALADAICAGSSSSSTGTGLLQAAAAVAKDCGPRCRHLLLLAMLKAATAADAAAAAGAEVPPTPSRGKAKGRHARHSSSQVAADDSSHSATVSSAHIAVALLQMLEQQLAKQDRSSSSSSSSSSKFSLPEDWAATAAAVLDSDSLPTLQHLQQLHSQLPELQAALLLSGLRAALHAAGPDSLTQLLGQPVQLFARLAAAAAAAGAAGSGLLEHLQLLVQKSCQQPPQQLAFLAGFYGLPAGSCPEAAQVAALQLLHRQASQGVAGVDASSSSSSWLLSLLAAAGSSSKRVRRAAVDALLALPDAAAAGGSSWGLPGGFTAEHLSELVSALQSHEELLRTSTSIVQLLCSALAAGSAGSMDVDGAAAGSSKGRSRRGRASTAKAAAADADVAELHLSADSAAALQQLLLQALPQLHTEADLLAAELAVAALAAAAAADGSSDTASSTAAAACELLQLLLLGLCSNAKGVTDRTALKQQPAWQQLAGMLGSAAAAAAGALQLQQLRSSAAVALLQFVTPEAVAADSAGVGSSFVQLLQLPFVAAAAAGLEAAVSSSSKLSDAQLAAVAPVRAAALQQLDAALFAALDEEQQQAAFAAALQTHASDGDASCRAAARAALELIPVSSGMVLQLLQRVGSSSSAAGKQQQQPRAKRSKRSSSAAGSQQDAMDVDAAAAAAGPVLASDLDAAIAALELLQWKDDVAGRQQLLQPLQGLLQLLTPLMGSIAETYQEDDATPAAAAADAAAGADLHEADQAAGAAASPSAAGYAAQLALSTLEQLAKDESADGAAAAAAGIDPGLVLACAAAAPDGAVRNAALLLLAVLSQQSPEEVLGHVLQGLTVIQHSAAFQEDSHSQAVAAAALASLVPAWLAAGRSSHALWGSLLGALPGLPAPRRLRLLEALRKALPEEAGLPVGLLLMMQRLVAATTPAAAAAAALPEGKTPKKGKKQQQPAAAAAAAPDAAAAAAADEAEWLPDLMAALAEQVAVPQRLQAFASVLAASLSSTDGHALPAHSPLPRLAVTFVTANLKAKSVLSAAQAAAIAAAAATESDPTNSSAAAAAVPDACHSIMTQALLHLQQLNPTSTAAAAASPSGKSARKQQKAIRAAAAGVYDLLSALEAVQDCSSYLQALVQMCRHAAGTVQRRALKLLASRLLKAAVDLADLEVATARLPAAEQQAALQQLAAAGLQVCSELPRLLAADAPLTRQLALIAADAGIRQFGQLAPGAVLSCLGAVVGAVGDAVAPVRVSALACVASGVAAVGPRLVPLLPQTAATVLAAAQAACKDLEGYEHQKQQQQGVLDSDDSEEDEAAEQQQGAAADDDDDDAEAAASALSKGEEAALQLAGCLASLQALVSGLGAFMSPYLKQLLQLLLHKQVLLCSTAGSSEAAARLRAALPASIPPRLLLEPLTSQWDYAVAQSACSSSSDEAGAAAATAAAAPAVALLELVRQLCATMEPSVAMTYHEQLLALLLRALDTRHKWLAATTGQQQQQPAAGAADGPDAAAAAAAIASFSHAEVHAVEAAAVAALAALVMKLSESKFKPLFLRMVDWANVGSSSSSSSSDASAAQSQGRAAAFLAAVCVLSQRLRSVFAPYHRYFSTMLMKQLAGEPLWGSSSGEKRPKKKHRKSAAAADAAAAEQGAEGLLLSGWLARLRAVRAVHLLALHEPAGSTPAAAQEQQERFDRLLPLVVEVLAEGPPASVAAVVAAEGADSALDVPGGVVAALGAAGKAAADAGGAAALQEHCDAVGCAAVAALLQMAAAGGSDVYWKPLHHAVLMATRGGSVRAKLLGLGVVSKLAELLREEYLMLLPEALPFVAELVEEGEVAVEGAAQGLIAQLEALSGERLEQYLKA</sequence>
<dbReference type="InterPro" id="IPR016024">
    <property type="entry name" value="ARM-type_fold"/>
</dbReference>
<evidence type="ECO:0000256" key="3">
    <source>
        <dbReference type="ARBA" id="ARBA00022517"/>
    </source>
</evidence>
<accession>A0A383W599</accession>
<dbReference type="GO" id="GO:0030515">
    <property type="term" value="F:snoRNA binding"/>
    <property type="evidence" value="ECO:0007669"/>
    <property type="project" value="TreeGrafter"/>
</dbReference>
<feature type="region of interest" description="Disordered" evidence="7">
    <location>
        <begin position="1407"/>
        <end position="1434"/>
    </location>
</feature>
<name>A0A383W599_TETOB</name>
<dbReference type="PANTHER" id="PTHR13457">
    <property type="entry name" value="BAP28"/>
    <property type="match status" value="1"/>
</dbReference>
<gene>
    <name evidence="9" type="ORF">BQ4739_LOCUS11947</name>
</gene>
<dbReference type="GO" id="GO:0045943">
    <property type="term" value="P:positive regulation of transcription by RNA polymerase I"/>
    <property type="evidence" value="ECO:0007669"/>
    <property type="project" value="TreeGrafter"/>
</dbReference>
<evidence type="ECO:0000256" key="6">
    <source>
        <dbReference type="ARBA" id="ARBA00023274"/>
    </source>
</evidence>
<evidence type="ECO:0000259" key="8">
    <source>
        <dbReference type="SMART" id="SM01036"/>
    </source>
</evidence>
<dbReference type="GO" id="GO:0030686">
    <property type="term" value="C:90S preribosome"/>
    <property type="evidence" value="ECO:0007669"/>
    <property type="project" value="TreeGrafter"/>
</dbReference>
<dbReference type="InterPro" id="IPR012954">
    <property type="entry name" value="BP28_C_dom"/>
</dbReference>
<protein>
    <recommendedName>
        <fullName evidence="8">BP28 C-terminal domain-containing protein</fullName>
    </recommendedName>
</protein>
<dbReference type="Pfam" id="PF08146">
    <property type="entry name" value="BP28CT"/>
    <property type="match status" value="1"/>
</dbReference>